<evidence type="ECO:0000313" key="2">
    <source>
        <dbReference type="Proteomes" id="UP000239861"/>
    </source>
</evidence>
<reference evidence="1 2" key="1">
    <citation type="submission" date="2018-02" db="EMBL/GenBank/DDBJ databases">
        <title>Subsurface microbial communities from deep shales in Ohio and West Virginia, USA.</title>
        <authorList>
            <person name="Wrighton K."/>
        </authorList>
    </citation>
    <scope>NUCLEOTIDE SEQUENCE [LARGE SCALE GENOMIC DNA]</scope>
    <source>
        <strain evidence="1 2">MARC-MIP3H16</strain>
    </source>
</reference>
<organism evidence="1 2">
    <name type="scientific">Malaciobacter marinus</name>
    <dbReference type="NCBI Taxonomy" id="505249"/>
    <lineage>
        <taxon>Bacteria</taxon>
        <taxon>Pseudomonadati</taxon>
        <taxon>Campylobacterota</taxon>
        <taxon>Epsilonproteobacteria</taxon>
        <taxon>Campylobacterales</taxon>
        <taxon>Arcobacteraceae</taxon>
        <taxon>Malaciobacter</taxon>
    </lineage>
</organism>
<protein>
    <submittedName>
        <fullName evidence="1">Uncharacterized protein</fullName>
    </submittedName>
</protein>
<dbReference type="EMBL" id="PTIW01000011">
    <property type="protein sequence ID" value="PPK61276.1"/>
    <property type="molecule type" value="Genomic_DNA"/>
</dbReference>
<name>A0AB36ZYU6_9BACT</name>
<gene>
    <name evidence="1" type="ORF">B0F89_11141</name>
</gene>
<dbReference type="Proteomes" id="UP000239861">
    <property type="component" value="Unassembled WGS sequence"/>
</dbReference>
<dbReference type="AlphaFoldDB" id="A0AB36ZYU6"/>
<dbReference type="RefSeq" id="WP_104412187.1">
    <property type="nucleotide sequence ID" value="NZ_PTIW01000011.1"/>
</dbReference>
<comment type="caution">
    <text evidence="1">The sequence shown here is derived from an EMBL/GenBank/DDBJ whole genome shotgun (WGS) entry which is preliminary data.</text>
</comment>
<proteinExistence type="predicted"/>
<sequence>MILIGDKNIPYETLTKVSTIEELVKTKANTMIVFEYTQNLVDYCFKNDLSYAVIIKDLKEAIYANALEAKYIICDKQLAKNIQNTADNYMFDSKVLAIIESNEEFEDITKEQIDGVIYNYLLK</sequence>
<evidence type="ECO:0000313" key="1">
    <source>
        <dbReference type="EMBL" id="PPK61276.1"/>
    </source>
</evidence>
<accession>A0AB36ZYU6</accession>